<organism evidence="1">
    <name type="scientific">Phaeoceros laevis</name>
    <dbReference type="NCBI Taxonomy" id="37308"/>
    <lineage>
        <taxon>Eukaryota</taxon>
        <taxon>Viridiplantae</taxon>
        <taxon>Streptophyta</taxon>
        <taxon>Embryophyta</taxon>
        <taxon>Anthocerotophyta</taxon>
        <taxon>Anthocerotopsida</taxon>
        <taxon>Notothylidae</taxon>
        <taxon>Notothyladales</taxon>
        <taxon>Notothyladaceae</taxon>
        <taxon>Phaeoceros</taxon>
    </lineage>
</organism>
<gene>
    <name evidence="1" type="primary">ORF104</name>
    <name evidence="1" type="ORF">PhlaMp12</name>
</gene>
<proteinExistence type="predicted"/>
<dbReference type="GeneID" id="8746937"/>
<geneLocation type="mitochondrion" evidence="1"/>
<accession>D3J0I5</accession>
<reference evidence="1" key="1">
    <citation type="submission" date="2009-07" db="EMBL/GenBank/DDBJ databases">
        <authorList>
            <person name="Xue J.-Y."/>
            <person name="Li L."/>
            <person name="Wang B."/>
            <person name="Liu Y."/>
            <person name="Qiu Y.-L."/>
        </authorList>
    </citation>
    <scope>NUCLEOTIDE SEQUENCE</scope>
</reference>
<keyword evidence="1" id="KW-0496">Mitochondrion</keyword>
<reference evidence="1" key="2">
    <citation type="journal article" date="2010" name="Curr. Genet.">
        <title>The complete mitochondrial genome sequence of the hornwort Phaeoceros laevis: retention of many ancient pseudogenes and conservative evolution of mitochondrial genomes in hornworts.</title>
        <authorList>
            <person name="Xue J.Y."/>
            <person name="Liu Y."/>
            <person name="Li L."/>
            <person name="Wang B."/>
            <person name="Qiu Y.L."/>
        </authorList>
    </citation>
    <scope>NUCLEOTIDE SEQUENCE</scope>
</reference>
<dbReference type="RefSeq" id="YP_003412091.1">
    <property type="nucleotide sequence ID" value="NC_013765.1"/>
</dbReference>
<dbReference type="AlphaFoldDB" id="D3J0I5"/>
<sequence length="104" mass="11508">MLGGCEGKTKKNILIYFGAAFFQPFLRYHRLNALGVFAWLALRRKALHEGFPKEGRSHRAATAFSAVVGRLCKGYSAGKDDDDVNLRRLPPAVLHKVGLSIIPL</sequence>
<evidence type="ECO:0000313" key="1">
    <source>
        <dbReference type="EMBL" id="ACT75299.1"/>
    </source>
</evidence>
<dbReference type="EMBL" id="GQ376531">
    <property type="protein sequence ID" value="ACT75299.1"/>
    <property type="molecule type" value="Genomic_DNA"/>
</dbReference>
<protein>
    <submittedName>
        <fullName evidence="1">Uncharacterized protein ORF104</fullName>
    </submittedName>
</protein>
<name>D3J0I5_9EMBR</name>